<dbReference type="Proteomes" id="UP000485058">
    <property type="component" value="Unassembled WGS sequence"/>
</dbReference>
<proteinExistence type="predicted"/>
<protein>
    <submittedName>
        <fullName evidence="1">Expansin-like EG45 domain-containing protein</fullName>
    </submittedName>
</protein>
<dbReference type="AlphaFoldDB" id="A0A699ZRB7"/>
<name>A0A699ZRB7_HAELA</name>
<sequence length="91" mass="9812">MSLHGDPGAWSDNTGSPMRLEIFPNGTINAVGYYQVDGSRLPAIRAAIRDSQGRSYAGNPAAPEGRSYTQCHDSDKTVRVRVIDSCPCTQV</sequence>
<organism evidence="1 2">
    <name type="scientific">Haematococcus lacustris</name>
    <name type="common">Green alga</name>
    <name type="synonym">Haematococcus pluvialis</name>
    <dbReference type="NCBI Taxonomy" id="44745"/>
    <lineage>
        <taxon>Eukaryota</taxon>
        <taxon>Viridiplantae</taxon>
        <taxon>Chlorophyta</taxon>
        <taxon>core chlorophytes</taxon>
        <taxon>Chlorophyceae</taxon>
        <taxon>CS clade</taxon>
        <taxon>Chlamydomonadales</taxon>
        <taxon>Haematococcaceae</taxon>
        <taxon>Haematococcus</taxon>
    </lineage>
</organism>
<gene>
    <name evidence="1" type="ORF">HaLaN_15299</name>
</gene>
<evidence type="ECO:0000313" key="2">
    <source>
        <dbReference type="Proteomes" id="UP000485058"/>
    </source>
</evidence>
<evidence type="ECO:0000313" key="1">
    <source>
        <dbReference type="EMBL" id="GFH18482.1"/>
    </source>
</evidence>
<keyword evidence="2" id="KW-1185">Reference proteome</keyword>
<accession>A0A699ZRB7</accession>
<reference evidence="1 2" key="1">
    <citation type="submission" date="2020-02" db="EMBL/GenBank/DDBJ databases">
        <title>Draft genome sequence of Haematococcus lacustris strain NIES-144.</title>
        <authorList>
            <person name="Morimoto D."/>
            <person name="Nakagawa S."/>
            <person name="Yoshida T."/>
            <person name="Sawayama S."/>
        </authorList>
    </citation>
    <scope>NUCLEOTIDE SEQUENCE [LARGE SCALE GENOMIC DNA]</scope>
    <source>
        <strain evidence="1 2">NIES-144</strain>
    </source>
</reference>
<dbReference type="EMBL" id="BLLF01001307">
    <property type="protein sequence ID" value="GFH18482.1"/>
    <property type="molecule type" value="Genomic_DNA"/>
</dbReference>
<comment type="caution">
    <text evidence="1">The sequence shown here is derived from an EMBL/GenBank/DDBJ whole genome shotgun (WGS) entry which is preliminary data.</text>
</comment>